<dbReference type="EMBL" id="UINC01131958">
    <property type="protein sequence ID" value="SVD13973.1"/>
    <property type="molecule type" value="Genomic_DNA"/>
</dbReference>
<accession>A0A382SW28</accession>
<reference evidence="1" key="1">
    <citation type="submission" date="2018-05" db="EMBL/GenBank/DDBJ databases">
        <authorList>
            <person name="Lanie J.A."/>
            <person name="Ng W.-L."/>
            <person name="Kazmierczak K.M."/>
            <person name="Andrzejewski T.M."/>
            <person name="Davidsen T.M."/>
            <person name="Wayne K.J."/>
            <person name="Tettelin H."/>
            <person name="Glass J.I."/>
            <person name="Rusch D."/>
            <person name="Podicherti R."/>
            <person name="Tsui H.-C.T."/>
            <person name="Winkler M.E."/>
        </authorList>
    </citation>
    <scope>NUCLEOTIDE SEQUENCE</scope>
</reference>
<feature type="non-terminal residue" evidence="1">
    <location>
        <position position="1"/>
    </location>
</feature>
<name>A0A382SW28_9ZZZZ</name>
<gene>
    <name evidence="1" type="ORF">METZ01_LOCUS366827</name>
</gene>
<evidence type="ECO:0008006" key="2">
    <source>
        <dbReference type="Google" id="ProtNLM"/>
    </source>
</evidence>
<evidence type="ECO:0000313" key="1">
    <source>
        <dbReference type="EMBL" id="SVD13973.1"/>
    </source>
</evidence>
<organism evidence="1">
    <name type="scientific">marine metagenome</name>
    <dbReference type="NCBI Taxonomy" id="408172"/>
    <lineage>
        <taxon>unclassified sequences</taxon>
        <taxon>metagenomes</taxon>
        <taxon>ecological metagenomes</taxon>
    </lineage>
</organism>
<proteinExistence type="predicted"/>
<dbReference type="AlphaFoldDB" id="A0A382SW28"/>
<sequence length="248" mass="26832">GVNPVLKLASNGLQFSNQYRINKNLSVAAGFAANSEELRLSENKPASKALMFSASFSSDNLRNLTNVTATRLSEHDGLLGSRLTGAFGQAGGTETIAVTLSNDWNIGQDYVLSGSYTLAKSDTGGRYDRMLSFSKDIASDAMAVGVMKNNVFKKSDKLYASISQPLRISSGTAKLSHDDYYDEHGRLHRRAVDINLAPSGREFAFQLAYTSNFTKSGTLKALLYTAVNKGHVAGHSDIGGLIRFERSF</sequence>
<protein>
    <recommendedName>
        <fullName evidence="2">TonB-dependent receptor-like beta-barrel domain-containing protein</fullName>
    </recommendedName>
</protein>